<sequence length="498" mass="57414">MMTRFRTCCLLMVCAWQLLLLIMMIIAHPNDLVLASHTNNKYTTTATTTATNKYTTTTSIDYHQVLDDYMKQPTPSYSYQFLYQYTNSYATVHVLNMTSVLWLTSQEIGVRHEWFHYIEIAIPFSLDKNKKESLLMITGGSQQSSPPRGDSELSIMSFMTQSVCSAIHQIPNQPIVFESDPLKRSRVEDAILAFAWAHFLNHTDETNWIPRLPMVKSSLLAMDTIQEYLFKNIGVKIEQFTIADLKRVKSIIPIVIPVVKTRQVLEHTYNSICGWPEAMNDYVREGITTQLNSDGFKKLTEVIDPFEYNSRLSKTHKFMVNAVGDQFFWPDLSQFSYNELDGGDEYRHLRYVPNADHSLAGTDAFITIAAYYYGVLNRIEMPIYNFTARYDEYGMQLNLNIRNGKKPTSVLLWQAFNPKARDFRVQTIGNSAWRSTPLEIVNSDLSWRVYMKNPLNGDGYSAFMIEMTFDNYFKLPVPAPLKFTTSTYVLPQTLPCNY</sequence>
<dbReference type="PANTHER" id="PTHR31497">
    <property type="entry name" value="AUTOCRINE PROLIFERATION REPRESSOR PROTEIN A"/>
    <property type="match status" value="1"/>
</dbReference>
<protein>
    <submittedName>
        <fullName evidence="2">Uncharacterized protein</fullName>
    </submittedName>
</protein>
<feature type="chain" id="PRO_5041741561" evidence="1">
    <location>
        <begin position="28"/>
        <end position="498"/>
    </location>
</feature>
<dbReference type="Proteomes" id="UP000816034">
    <property type="component" value="Unassembled WGS sequence"/>
</dbReference>
<proteinExistence type="predicted"/>
<reference evidence="2 3" key="1">
    <citation type="journal article" date="2018" name="BMC Genomics">
        <title>The genome of Naegleria lovaniensis, the basis for a comparative approach to unravel pathogenicity factors of the human pathogenic amoeba N. fowleri.</title>
        <authorList>
            <person name="Liechti N."/>
            <person name="Schurch N."/>
            <person name="Bruggmann R."/>
            <person name="Wittwer M."/>
        </authorList>
    </citation>
    <scope>NUCLEOTIDE SEQUENCE [LARGE SCALE GENOMIC DNA]</scope>
    <source>
        <strain evidence="2 3">ATCC 30569</strain>
    </source>
</reference>
<feature type="signal peptide" evidence="1">
    <location>
        <begin position="1"/>
        <end position="27"/>
    </location>
</feature>
<dbReference type="PANTHER" id="PTHR31497:SF0">
    <property type="entry name" value="AUTOCRINE PROLIFERATION REPRESSOR PROTEIN A"/>
    <property type="match status" value="1"/>
</dbReference>
<dbReference type="GeneID" id="68098624"/>
<organism evidence="2 3">
    <name type="scientific">Naegleria lovaniensis</name>
    <name type="common">Amoeba</name>
    <dbReference type="NCBI Taxonomy" id="51637"/>
    <lineage>
        <taxon>Eukaryota</taxon>
        <taxon>Discoba</taxon>
        <taxon>Heterolobosea</taxon>
        <taxon>Tetramitia</taxon>
        <taxon>Eutetramitia</taxon>
        <taxon>Vahlkampfiidae</taxon>
        <taxon>Naegleria</taxon>
    </lineage>
</organism>
<dbReference type="RefSeq" id="XP_044547465.1">
    <property type="nucleotide sequence ID" value="XM_044696001.1"/>
</dbReference>
<dbReference type="EMBL" id="PYSW02000026">
    <property type="protein sequence ID" value="KAG2381786.1"/>
    <property type="molecule type" value="Genomic_DNA"/>
</dbReference>
<dbReference type="Pfam" id="PF10142">
    <property type="entry name" value="PhoPQ_related"/>
    <property type="match status" value="1"/>
</dbReference>
<evidence type="ECO:0000313" key="2">
    <source>
        <dbReference type="EMBL" id="KAG2381786.1"/>
    </source>
</evidence>
<dbReference type="AlphaFoldDB" id="A0AA88KMS6"/>
<accession>A0AA88KMS6</accession>
<keyword evidence="3" id="KW-1185">Reference proteome</keyword>
<gene>
    <name evidence="2" type="ORF">C9374_006170</name>
</gene>
<comment type="caution">
    <text evidence="2">The sequence shown here is derived from an EMBL/GenBank/DDBJ whole genome shotgun (WGS) entry which is preliminary data.</text>
</comment>
<keyword evidence="1" id="KW-0732">Signal</keyword>
<evidence type="ECO:0000256" key="1">
    <source>
        <dbReference type="SAM" id="SignalP"/>
    </source>
</evidence>
<dbReference type="InterPro" id="IPR009199">
    <property type="entry name" value="PhoPQ-act_pathogen-rel_PqaA"/>
</dbReference>
<name>A0AA88KMS6_NAELO</name>
<evidence type="ECO:0000313" key="3">
    <source>
        <dbReference type="Proteomes" id="UP000816034"/>
    </source>
</evidence>